<evidence type="ECO:0000256" key="1">
    <source>
        <dbReference type="SAM" id="MobiDB-lite"/>
    </source>
</evidence>
<name>A0A5E4N8J0_9HEMI</name>
<sequence>MNNVTDCNPTETADNSTTDDTGTSCQISNSDEYSNFNTENDETQSLYVKLIYDLMKKHPNPEYEHFASFAYASFCKDCQMVFQPKLSLRIPCRSLEFVVREDGSEICVHAKCEKLNLNKYIRTVAKDCGSWEKTYWRMWSECHFLMCIMCKFEYPVRNSAMCQYHPEKPEYFPIGNLDLEHPIGRYPCCGERAFQFSVIKNSNGCRFRNHQPNLENDNDKRIVTNMNNYIELTTAMAPTLDHEKKIMKFVNNSDPGMKRLEHQHWWKKLTLSENDRSSIQPLISLVWKPTDIEKNNNRFERLKTIKDVKNLNKSKLHKRMELESEQTNQNYCTNTYNEDYPELPSDNNAEKSSLSEKVLSSMFYIQDLQREQENIIFNQVHGNISDRDINYILTKTFEQPQNKRKKCQQKSVGMSTELKKK</sequence>
<accession>A0A5E4N8J0</accession>
<dbReference type="OrthoDB" id="550012at2759"/>
<dbReference type="EMBL" id="CABPRJ010001503">
    <property type="protein sequence ID" value="VVC38816.1"/>
    <property type="molecule type" value="Genomic_DNA"/>
</dbReference>
<feature type="region of interest" description="Disordered" evidence="1">
    <location>
        <begin position="1"/>
        <end position="24"/>
    </location>
</feature>
<dbReference type="PANTHER" id="PTHR20946:SF0">
    <property type="entry name" value="SANT AND BTB DOMAIN REGULATOR OF CLASS SWITCH RECOMBINATION"/>
    <property type="match status" value="1"/>
</dbReference>
<dbReference type="AlphaFoldDB" id="A0A5E4N8J0"/>
<organism evidence="2 3">
    <name type="scientific">Cinara cedri</name>
    <dbReference type="NCBI Taxonomy" id="506608"/>
    <lineage>
        <taxon>Eukaryota</taxon>
        <taxon>Metazoa</taxon>
        <taxon>Ecdysozoa</taxon>
        <taxon>Arthropoda</taxon>
        <taxon>Hexapoda</taxon>
        <taxon>Insecta</taxon>
        <taxon>Pterygota</taxon>
        <taxon>Neoptera</taxon>
        <taxon>Paraneoptera</taxon>
        <taxon>Hemiptera</taxon>
        <taxon>Sternorrhyncha</taxon>
        <taxon>Aphidomorpha</taxon>
        <taxon>Aphidoidea</taxon>
        <taxon>Aphididae</taxon>
        <taxon>Lachninae</taxon>
        <taxon>Cinara</taxon>
    </lineage>
</organism>
<dbReference type="Proteomes" id="UP000325440">
    <property type="component" value="Unassembled WGS sequence"/>
</dbReference>
<dbReference type="PANTHER" id="PTHR20946">
    <property type="entry name" value="SANT AND BTB DOMAIN REGULATOR OF CLASS SWITCH RECOMBINATION"/>
    <property type="match status" value="1"/>
</dbReference>
<evidence type="ECO:0000313" key="2">
    <source>
        <dbReference type="EMBL" id="VVC38816.1"/>
    </source>
</evidence>
<feature type="region of interest" description="Disordered" evidence="1">
    <location>
        <begin position="400"/>
        <end position="421"/>
    </location>
</feature>
<evidence type="ECO:0000313" key="3">
    <source>
        <dbReference type="Proteomes" id="UP000325440"/>
    </source>
</evidence>
<proteinExistence type="predicted"/>
<protein>
    <submittedName>
        <fullName evidence="2">Uncharacterized protein</fullName>
    </submittedName>
</protein>
<keyword evidence="3" id="KW-1185">Reference proteome</keyword>
<dbReference type="InterPro" id="IPR045902">
    <property type="entry name" value="SANBR-like"/>
</dbReference>
<gene>
    <name evidence="2" type="ORF">CINCED_3A017217</name>
</gene>
<reference evidence="2 3" key="1">
    <citation type="submission" date="2019-08" db="EMBL/GenBank/DDBJ databases">
        <authorList>
            <person name="Alioto T."/>
            <person name="Alioto T."/>
            <person name="Gomez Garrido J."/>
        </authorList>
    </citation>
    <scope>NUCLEOTIDE SEQUENCE [LARGE SCALE GENOMIC DNA]</scope>
</reference>